<feature type="region of interest" description="Disordered" evidence="1">
    <location>
        <begin position="206"/>
        <end position="271"/>
    </location>
</feature>
<dbReference type="EMBL" id="LC738878">
    <property type="protein sequence ID" value="BDT62835.1"/>
    <property type="molecule type" value="Genomic_DNA"/>
</dbReference>
<name>A0A9C7BN62_9VIRU</name>
<proteinExistence type="predicted"/>
<evidence type="ECO:0000256" key="1">
    <source>
        <dbReference type="SAM" id="MobiDB-lite"/>
    </source>
</evidence>
<feature type="compositionally biased region" description="Low complexity" evidence="1">
    <location>
        <begin position="223"/>
        <end position="259"/>
    </location>
</feature>
<feature type="compositionally biased region" description="Low complexity" evidence="1">
    <location>
        <begin position="206"/>
        <end position="215"/>
    </location>
</feature>
<reference evidence="2" key="1">
    <citation type="submission" date="2022-10" db="EMBL/GenBank/DDBJ databases">
        <title>Genome sequences of endogenous nimaviruses in decapod crustaceans.</title>
        <authorList>
            <person name="Kawato S."/>
            <person name="Nozaki R."/>
            <person name="Kondo H."/>
            <person name="Hirono I."/>
        </authorList>
    </citation>
    <scope>NUCLEOTIDE SEQUENCE</scope>
    <source>
        <strain evidence="2">Tokushima2020</strain>
    </source>
</reference>
<protein>
    <submittedName>
        <fullName evidence="2">Wsv267-like protein</fullName>
    </submittedName>
</protein>
<organism evidence="2">
    <name type="scientific">Metapenaeus joyneri majanivirus</name>
    <dbReference type="NCBI Taxonomy" id="2984280"/>
    <lineage>
        <taxon>Viruses</taxon>
        <taxon>Viruses incertae sedis</taxon>
        <taxon>Naldaviricetes</taxon>
        <taxon>Nimaviridae</taxon>
    </lineage>
</organism>
<evidence type="ECO:0000313" key="2">
    <source>
        <dbReference type="EMBL" id="BDT62835.1"/>
    </source>
</evidence>
<accession>A0A9C7BN62</accession>
<sequence>MSCVENLISLIHEHNYVILQTYCLNGSTRLTKIKSLNSALKCYTALENMSINLPSHTPYSMIIVIKLSNFELDAFFKTYSYTDVLARGLKTRKINYTANINLSSLLNDIEIWLDEKMKNHCPSCNVRNKITTYAKSIDTNIILSYPIMIEPIGIKHKTPKIVNFRLIQMAGYMNNLKEKISEGIICFPMLNSVSLEWSSNNNTTNINTTSINITTNDKKKNNNNKNKNNNNKNKNNNNNNDNNNDNNDNNNDNNNNNYKSNDKKSTNNIPNLKKKSSKMCCLIYYMWSKEIAREIYKTDSFLVRLLSINPSKINNANSDITNEQYFNIKESYEKNICNDYFSTVIYPQECNEKIKIITML</sequence>